<dbReference type="Proteomes" id="UP000199435">
    <property type="component" value="Unassembled WGS sequence"/>
</dbReference>
<gene>
    <name evidence="2" type="ORF">GA0061102_10552</name>
</gene>
<reference evidence="3" key="1">
    <citation type="submission" date="2016-08" db="EMBL/GenBank/DDBJ databases">
        <authorList>
            <person name="Varghese N."/>
            <person name="Submissions Spin"/>
        </authorList>
    </citation>
    <scope>NUCLEOTIDE SEQUENCE [LARGE SCALE GENOMIC DNA]</scope>
    <source>
        <strain evidence="3">HAMBI 2971</strain>
    </source>
</reference>
<dbReference type="EMBL" id="FMAH01000055">
    <property type="protein sequence ID" value="SCB46739.1"/>
    <property type="molecule type" value="Genomic_DNA"/>
</dbReference>
<evidence type="ECO:0000313" key="2">
    <source>
        <dbReference type="EMBL" id="SCB46739.1"/>
    </source>
</evidence>
<keyword evidence="3" id="KW-1185">Reference proteome</keyword>
<proteinExistence type="predicted"/>
<name>A0A1C3X3D2_9HYPH</name>
<evidence type="ECO:0000256" key="1">
    <source>
        <dbReference type="SAM" id="MobiDB-lite"/>
    </source>
</evidence>
<protein>
    <submittedName>
        <fullName evidence="2">Uncharacterized protein</fullName>
    </submittedName>
</protein>
<dbReference type="AlphaFoldDB" id="A0A1C3X3D2"/>
<feature type="region of interest" description="Disordered" evidence="1">
    <location>
        <begin position="27"/>
        <end position="60"/>
    </location>
</feature>
<accession>A0A1C3X3D2</accession>
<organism evidence="2 3">
    <name type="scientific">Rhizobium miluonense</name>
    <dbReference type="NCBI Taxonomy" id="411945"/>
    <lineage>
        <taxon>Bacteria</taxon>
        <taxon>Pseudomonadati</taxon>
        <taxon>Pseudomonadota</taxon>
        <taxon>Alphaproteobacteria</taxon>
        <taxon>Hyphomicrobiales</taxon>
        <taxon>Rhizobiaceae</taxon>
        <taxon>Rhizobium/Agrobacterium group</taxon>
        <taxon>Rhizobium</taxon>
    </lineage>
</organism>
<sequence>MKTRPAAQTKSIWGTFASELRQDLAEGEEPLVAATADADCSEPSDISLTATAEGDEPATLSPKSDFIEKWAAKRAEKPKAGAADIVAPFLMRIERQKALLAEFETDPAGFASWRSAWFRKVAGGFGISIGHDLIDAGGGLRYLVVDTLRDVCEFLDDLAHHAQTDSEFQRALSENRLVRSSRRLGV</sequence>
<evidence type="ECO:0000313" key="3">
    <source>
        <dbReference type="Proteomes" id="UP000199435"/>
    </source>
</evidence>